<dbReference type="NCBIfam" id="TIGR04282">
    <property type="entry name" value="glyco_like_cofC"/>
    <property type="match status" value="1"/>
</dbReference>
<dbReference type="HOGENOM" id="CLU_615070_0_0_10"/>
<dbReference type="Gene3D" id="3.90.550.10">
    <property type="entry name" value="Spore Coat Polysaccharide Biosynthesis Protein SpsA, Chain A"/>
    <property type="match status" value="2"/>
</dbReference>
<dbReference type="CDD" id="cd02522">
    <property type="entry name" value="GT_2_like_a"/>
    <property type="match status" value="1"/>
</dbReference>
<dbReference type="InterPro" id="IPR029044">
    <property type="entry name" value="Nucleotide-diphossugar_trans"/>
</dbReference>
<feature type="domain" description="Glycosyltransferase 2-like" evidence="1">
    <location>
        <begin position="6"/>
        <end position="108"/>
    </location>
</feature>
<dbReference type="InterPro" id="IPR026461">
    <property type="entry name" value="Trfase_2_rSAM/seldom_assoc"/>
</dbReference>
<gene>
    <name evidence="2" type="ordered locus">IALB_1975</name>
</gene>
<evidence type="ECO:0000259" key="1">
    <source>
        <dbReference type="Pfam" id="PF00535"/>
    </source>
</evidence>
<dbReference type="NCBIfam" id="TIGR04283">
    <property type="entry name" value="glyco_like_mftF"/>
    <property type="match status" value="1"/>
</dbReference>
<dbReference type="Pfam" id="PF09837">
    <property type="entry name" value="DUF2064"/>
    <property type="match status" value="1"/>
</dbReference>
<sequence length="445" mass="50860">MGVKYSIIIPTLNEEYFLGQNLKRLKSLNGDIEIIISDGGSSDKTIEIARNFYAKIINSVKGRGTQLNTGAKIASGDIFIFLHADTYLPVNALKLIDDLFEDEKVQIARFKLGFDFQSKLLDLYTKLSKYNSLFTRFGDSAIIIRKEFFYKLNGFADRGTFEDVEFFNRASKFFKIKLINQHVESSARRFISVGVLRQQLLNIFLFTGYLFKLDKSTLSFMYNNVSTKKLNNALIIFLRFPKTGEVKTRLAKTTSTDFAVKFYKSCAENIVKNVKKISGINRFAFYSNEDEKEKITKWLGSKLFYSPQQGADLGTRMKNAFQKVFSTGAKKAIIIGTDVPDLSIDIITNAFNLLDSNDAVIGPAKDGGYYLLGIKKMYSELFDGIEYSTDKVFSETLDRMEKLNLSYQLLPELQDIDTEEDLIRWLNESNHHDIKKEIKLAYETI</sequence>
<dbReference type="eggNOG" id="COG3222">
    <property type="taxonomic scope" value="Bacteria"/>
</dbReference>
<dbReference type="Pfam" id="PF00535">
    <property type="entry name" value="Glycos_transf_2"/>
    <property type="match status" value="1"/>
</dbReference>
<dbReference type="STRING" id="945713.IALB_1975"/>
<dbReference type="AlphaFoldDB" id="I0AL24"/>
<reference evidence="2 3" key="1">
    <citation type="journal article" date="2012" name="Front. Microbiol.">
        <title>Complete genome of Ignavibacterium album, a metabolically versatile, flagellated, facultative anaerobe from the phylum Chlorobi.</title>
        <authorList>
            <person name="Liu Z."/>
            <person name="Frigaard N.-U."/>
            <person name="Vogl K."/>
            <person name="Iino T."/>
            <person name="Ohkuma M."/>
            <person name="Overmann J."/>
            <person name="Bryant D.A."/>
        </authorList>
    </citation>
    <scope>NUCLEOTIDE SEQUENCE [LARGE SCALE GENOMIC DNA]</scope>
    <source>
        <strain evidence="3">DSM 19864 / JCM 16511 / NBRC 101810 / Mat9-16</strain>
    </source>
</reference>
<keyword evidence="3" id="KW-1185">Reference proteome</keyword>
<name>I0AL24_IGNAJ</name>
<dbReference type="Proteomes" id="UP000007394">
    <property type="component" value="Chromosome"/>
</dbReference>
<proteinExistence type="predicted"/>
<dbReference type="EMBL" id="CP003418">
    <property type="protein sequence ID" value="AFH49681.1"/>
    <property type="molecule type" value="Genomic_DNA"/>
</dbReference>
<dbReference type="KEGG" id="ial:IALB_1975"/>
<dbReference type="PATRIC" id="fig|945713.3.peg.1980"/>
<dbReference type="RefSeq" id="WP_014560830.1">
    <property type="nucleotide sequence ID" value="NC_017464.1"/>
</dbReference>
<dbReference type="OrthoDB" id="9798250at2"/>
<evidence type="ECO:0000313" key="3">
    <source>
        <dbReference type="Proteomes" id="UP000007394"/>
    </source>
</evidence>
<dbReference type="eggNOG" id="COG1215">
    <property type="taxonomic scope" value="Bacteria"/>
</dbReference>
<dbReference type="SUPFAM" id="SSF53448">
    <property type="entry name" value="Nucleotide-diphospho-sugar transferases"/>
    <property type="match status" value="2"/>
</dbReference>
<evidence type="ECO:0000313" key="2">
    <source>
        <dbReference type="EMBL" id="AFH49681.1"/>
    </source>
</evidence>
<dbReference type="PANTHER" id="PTHR36529:SF1">
    <property type="entry name" value="GLYCOSYLTRANSFERASE"/>
    <property type="match status" value="1"/>
</dbReference>
<dbReference type="InterPro" id="IPR001173">
    <property type="entry name" value="Glyco_trans_2-like"/>
</dbReference>
<accession>I0AL24</accession>
<organism evidence="2 3">
    <name type="scientific">Ignavibacterium album (strain DSM 19864 / JCM 16511 / NBRC 101810 / Mat9-16)</name>
    <dbReference type="NCBI Taxonomy" id="945713"/>
    <lineage>
        <taxon>Bacteria</taxon>
        <taxon>Pseudomonadati</taxon>
        <taxon>Ignavibacteriota</taxon>
        <taxon>Ignavibacteria</taxon>
        <taxon>Ignavibacteriales</taxon>
        <taxon>Ignavibacteriaceae</taxon>
        <taxon>Ignavibacterium</taxon>
    </lineage>
</organism>
<dbReference type="PANTHER" id="PTHR36529">
    <property type="entry name" value="SLL1095 PROTEIN"/>
    <property type="match status" value="1"/>
</dbReference>
<protein>
    <recommendedName>
        <fullName evidence="1">Glycosyltransferase 2-like domain-containing protein</fullName>
    </recommendedName>
</protein>
<dbReference type="InterPro" id="IPR018641">
    <property type="entry name" value="Trfase_1_rSAM/seldom-assoc"/>
</dbReference>